<dbReference type="GO" id="GO:0016618">
    <property type="term" value="F:hydroxypyruvate reductase [NAD(P)H] activity"/>
    <property type="evidence" value="ECO:0007669"/>
    <property type="project" value="TreeGrafter"/>
</dbReference>
<gene>
    <name evidence="8" type="ORF">WQ53_01730</name>
</gene>
<dbReference type="GO" id="GO:0005829">
    <property type="term" value="C:cytosol"/>
    <property type="evidence" value="ECO:0007669"/>
    <property type="project" value="TreeGrafter"/>
</dbReference>
<dbReference type="InterPro" id="IPR029752">
    <property type="entry name" value="D-isomer_DH_CS1"/>
</dbReference>
<evidence type="ECO:0000259" key="7">
    <source>
        <dbReference type="Pfam" id="PF02826"/>
    </source>
</evidence>
<dbReference type="PROSITE" id="PS00065">
    <property type="entry name" value="D_2_HYDROXYACID_DH_1"/>
    <property type="match status" value="1"/>
</dbReference>
<keyword evidence="2 4" id="KW-0560">Oxidoreductase</keyword>
<evidence type="ECO:0000313" key="8">
    <source>
        <dbReference type="EMBL" id="AKC85675.1"/>
    </source>
</evidence>
<feature type="region of interest" description="Disordered" evidence="5">
    <location>
        <begin position="330"/>
        <end position="352"/>
    </location>
</feature>
<dbReference type="OrthoDB" id="9805416at2"/>
<evidence type="ECO:0000256" key="3">
    <source>
        <dbReference type="ARBA" id="ARBA00023027"/>
    </source>
</evidence>
<dbReference type="PATRIC" id="fig|314722.6.peg.366"/>
<feature type="compositionally biased region" description="Low complexity" evidence="5">
    <location>
        <begin position="333"/>
        <end position="352"/>
    </location>
</feature>
<dbReference type="SUPFAM" id="SSF52283">
    <property type="entry name" value="Formate/glycerate dehydrogenase catalytic domain-like"/>
    <property type="match status" value="1"/>
</dbReference>
<proteinExistence type="inferred from homology"/>
<sequence length="352" mass="36920">MAGSRPRVWVSQPLFDDIVGQLAAHCDVDAVAEVTEHDPAAIAAALREADGALVTLNERIGAQELAGAPRLRAIANVGVGYNNLDIPALDAAGIVATNTPEVLSETTADLGFALLMAAARRITESERWLREGRWKQWSFSTMLGADIHGSTLGILGMGRIGQGIARRGHHGFGMKVLYHNRSRLPETVERRVGARYVDFDTLLAQADHLVLVLPYSPASHHLIDAAALAKMKPTATLVNVARGGLVDEPALADVLAHGRLAAAGLDVYEGEPAVRPELLALRNVVLTPHIGSASLATRRAMVQLAVDNLLAALGVGPRAGHPANPVTAKKTTAIAGQGEGKAAAGKRQGTSA</sequence>
<dbReference type="CDD" id="cd05301">
    <property type="entry name" value="GDH"/>
    <property type="match status" value="1"/>
</dbReference>
<dbReference type="Pfam" id="PF02826">
    <property type="entry name" value="2-Hacid_dh_C"/>
    <property type="match status" value="1"/>
</dbReference>
<accession>A0A0E3UM36</accession>
<dbReference type="EMBL" id="CP011144">
    <property type="protein sequence ID" value="AKC85675.1"/>
    <property type="molecule type" value="Genomic_DNA"/>
</dbReference>
<dbReference type="InterPro" id="IPR006140">
    <property type="entry name" value="D-isomer_DH_NAD-bd"/>
</dbReference>
<dbReference type="Proteomes" id="UP000033067">
    <property type="component" value="Chromosome"/>
</dbReference>
<dbReference type="GO" id="GO:0030267">
    <property type="term" value="F:glyoxylate reductase (NADPH) activity"/>
    <property type="evidence" value="ECO:0007669"/>
    <property type="project" value="TreeGrafter"/>
</dbReference>
<dbReference type="InterPro" id="IPR036291">
    <property type="entry name" value="NAD(P)-bd_dom_sf"/>
</dbReference>
<organism evidence="8 9">
    <name type="scientific">Pseudoxanthomonas suwonensis</name>
    <dbReference type="NCBI Taxonomy" id="314722"/>
    <lineage>
        <taxon>Bacteria</taxon>
        <taxon>Pseudomonadati</taxon>
        <taxon>Pseudomonadota</taxon>
        <taxon>Gammaproteobacteria</taxon>
        <taxon>Lysobacterales</taxon>
        <taxon>Lysobacteraceae</taxon>
        <taxon>Pseudoxanthomonas</taxon>
    </lineage>
</organism>
<dbReference type="FunFam" id="3.40.50.720:FF:000203">
    <property type="entry name" value="D-3-phosphoglycerate dehydrogenase (SerA)"/>
    <property type="match status" value="1"/>
</dbReference>
<keyword evidence="9" id="KW-1185">Reference proteome</keyword>
<dbReference type="PANTHER" id="PTHR10996">
    <property type="entry name" value="2-HYDROXYACID DEHYDROGENASE-RELATED"/>
    <property type="match status" value="1"/>
</dbReference>
<evidence type="ECO:0000256" key="5">
    <source>
        <dbReference type="SAM" id="MobiDB-lite"/>
    </source>
</evidence>
<dbReference type="RefSeq" id="WP_052629819.1">
    <property type="nucleotide sequence ID" value="NZ_CP011144.1"/>
</dbReference>
<evidence type="ECO:0000259" key="6">
    <source>
        <dbReference type="Pfam" id="PF00389"/>
    </source>
</evidence>
<dbReference type="KEGG" id="psuw:WQ53_01730"/>
<protein>
    <submittedName>
        <fullName evidence="8">2-hydroxyacid dehydrogenase</fullName>
    </submittedName>
</protein>
<evidence type="ECO:0000313" key="9">
    <source>
        <dbReference type="Proteomes" id="UP000033067"/>
    </source>
</evidence>
<dbReference type="AlphaFoldDB" id="A0A0E3UM36"/>
<feature type="domain" description="D-isomer specific 2-hydroxyacid dehydrogenase catalytic" evidence="6">
    <location>
        <begin position="26"/>
        <end position="314"/>
    </location>
</feature>
<evidence type="ECO:0000256" key="4">
    <source>
        <dbReference type="RuleBase" id="RU003719"/>
    </source>
</evidence>
<dbReference type="Gene3D" id="3.40.50.720">
    <property type="entry name" value="NAD(P)-binding Rossmann-like Domain"/>
    <property type="match status" value="2"/>
</dbReference>
<evidence type="ECO:0000256" key="1">
    <source>
        <dbReference type="ARBA" id="ARBA00005854"/>
    </source>
</evidence>
<dbReference type="InterPro" id="IPR050223">
    <property type="entry name" value="D-isomer_2-hydroxyacid_DH"/>
</dbReference>
<dbReference type="GO" id="GO:0051287">
    <property type="term" value="F:NAD binding"/>
    <property type="evidence" value="ECO:0007669"/>
    <property type="project" value="InterPro"/>
</dbReference>
<keyword evidence="3" id="KW-0520">NAD</keyword>
<dbReference type="SUPFAM" id="SSF51735">
    <property type="entry name" value="NAD(P)-binding Rossmann-fold domains"/>
    <property type="match status" value="1"/>
</dbReference>
<dbReference type="PANTHER" id="PTHR10996:SF283">
    <property type="entry name" value="GLYOXYLATE_HYDROXYPYRUVATE REDUCTASE B"/>
    <property type="match status" value="1"/>
</dbReference>
<reference evidence="8 9" key="1">
    <citation type="journal article" date="2015" name="Genome Announc.">
        <title>Complete Genome Sequence of Pseudoxanthomonas suwonensis Strain J1, a Cellulose-Degrading Bacterium Isolated from Leaf- and Wood-Enriched Soil.</title>
        <authorList>
            <person name="Hou L."/>
            <person name="Jiang J."/>
            <person name="Xu Z."/>
            <person name="Zhou Y."/>
            <person name="Leung F.C."/>
        </authorList>
    </citation>
    <scope>NUCLEOTIDE SEQUENCE [LARGE SCALE GENOMIC DNA]</scope>
    <source>
        <strain evidence="8 9">J1</strain>
    </source>
</reference>
<evidence type="ECO:0000256" key="2">
    <source>
        <dbReference type="ARBA" id="ARBA00023002"/>
    </source>
</evidence>
<dbReference type="InterPro" id="IPR006139">
    <property type="entry name" value="D-isomer_2_OHA_DH_cat_dom"/>
</dbReference>
<feature type="domain" description="D-isomer specific 2-hydroxyacid dehydrogenase NAD-binding" evidence="7">
    <location>
        <begin position="112"/>
        <end position="291"/>
    </location>
</feature>
<dbReference type="Pfam" id="PF00389">
    <property type="entry name" value="2-Hacid_dh"/>
    <property type="match status" value="1"/>
</dbReference>
<name>A0A0E3UM36_9GAMM</name>
<comment type="similarity">
    <text evidence="1 4">Belongs to the D-isomer specific 2-hydroxyacid dehydrogenase family.</text>
</comment>